<dbReference type="Proteomes" id="UP000222916">
    <property type="component" value="Chromosome"/>
</dbReference>
<evidence type="ECO:0000259" key="2">
    <source>
        <dbReference type="Pfam" id="PF15976"/>
    </source>
</evidence>
<dbReference type="Pfam" id="PF16967">
    <property type="entry name" value="TcfC"/>
    <property type="match status" value="1"/>
</dbReference>
<evidence type="ECO:0000256" key="1">
    <source>
        <dbReference type="ARBA" id="ARBA00022729"/>
    </source>
</evidence>
<feature type="domain" description="Pilus assembly protein C-terminal" evidence="2">
    <location>
        <begin position="711"/>
        <end position="806"/>
    </location>
</feature>
<evidence type="ECO:0000313" key="5">
    <source>
        <dbReference type="Proteomes" id="UP000222916"/>
    </source>
</evidence>
<dbReference type="OrthoDB" id="6730090at2"/>
<protein>
    <submittedName>
        <fullName evidence="4">CooC domain protein</fullName>
    </submittedName>
</protein>
<organism evidence="4 5">
    <name type="scientific">Aeromonas salmonicida subsp. pectinolytica 34mel</name>
    <dbReference type="NCBI Taxonomy" id="1324960"/>
    <lineage>
        <taxon>Bacteria</taxon>
        <taxon>Pseudomonadati</taxon>
        <taxon>Pseudomonadota</taxon>
        <taxon>Gammaproteobacteria</taxon>
        <taxon>Aeromonadales</taxon>
        <taxon>Aeromonadaceae</taxon>
        <taxon>Aeromonas</taxon>
    </lineage>
</organism>
<reference evidence="5" key="1">
    <citation type="journal article" date="2018" name="BMC Genomics">
        <title>The complete and fully assembled genome sequence of Aeromonas salmonicida subsp. pectinolytica and its comparative analysis with other Aeromonas species: investigation of the mobilome in environmental and pathogenic strains.</title>
        <authorList>
            <person name="Pfeiffer F."/>
            <person name="Zamora-Lagos M.A."/>
            <person name="Blettinger M."/>
            <person name="Yeroslaviz A."/>
            <person name="Dahl A."/>
            <person name="Gruber S."/>
            <person name="Habermann B.H."/>
        </authorList>
    </citation>
    <scope>NUCLEOTIDE SEQUENCE [LARGE SCALE GENOMIC DNA]</scope>
    <source>
        <strain evidence="5">34mel</strain>
    </source>
</reference>
<accession>A0A2D1QDW6</accession>
<feature type="domain" description="Pilus assembly protein E-set like" evidence="3">
    <location>
        <begin position="266"/>
        <end position="333"/>
    </location>
</feature>
<dbReference type="Pfam" id="PF15976">
    <property type="entry name" value="CooC_C"/>
    <property type="match status" value="1"/>
</dbReference>
<gene>
    <name evidence="4" type="ORF">Asalp_11950</name>
</gene>
<name>A0A2D1QDW6_AERSA</name>
<dbReference type="EMBL" id="CP022426">
    <property type="protein sequence ID" value="ATP08414.1"/>
    <property type="molecule type" value="Genomic_DNA"/>
</dbReference>
<dbReference type="InterPro" id="IPR032636">
    <property type="entry name" value="Pilus_assem_E-set-like_dom"/>
</dbReference>
<dbReference type="InterPro" id="IPR031917">
    <property type="entry name" value="Pilus_assem_C"/>
</dbReference>
<keyword evidence="1" id="KW-0732">Signal</keyword>
<evidence type="ECO:0000313" key="4">
    <source>
        <dbReference type="EMBL" id="ATP08414.1"/>
    </source>
</evidence>
<sequence length="818" mass="89602">MPYFSFLLILVVLCVPAWATGGHVAQPLDLLQQAEDLPDGFADHFFGVPLAVRILVDGQLLGEGEIVLGKDTSVQLLALTDSHESELEERDRQRWSKVLSEPHLLGPCQNRCTDEVLALEYSLENSQLSVLTAGAEKGVHASRYYSLPTTGSYGALLRHQLNLTQGEGEQRSGRYNLMAQGSIGQWTPLLEGEVSQSGNGQAAQHHVQQLYAEREGEGRFYRLGYFSPYAQGLVRQPTLFGGGTPTVLGVMLGDSDTLLIEQGQASTTPLYVTPSRPGMVEVYRDGQLINSQQVISGLQALDTKVLPAGIYEVELRVLEDGQVTERRREMIYKPMNWQNPDKSWRFNLFVGQQTRLFSNWEEETARPLSSGVMLNHLLTPSVIVGASSQYIDQRWQHGLSADWSLDSQWRLFGNLMATQGLGSGFDLQALYHYGEGSLVLSHQQQRQQGQAGGESRDLKQSNLSLQQRLDERHSANLYLAHQVGRGLGADLGWRYNGELLGQTVSWNLTVFDRPGSISTDHARDRGGMLSLSMNLGGDRSLLAIGIGSRTSRSGGQERNASLSYQQLLEWGALQSVGANLTTDSYGVGTAGYARFQGALVSGDAHLQSSSYNRALSGGINLDSTLAFGDEGRLIMTGQSQGHEAGMIVDVESDIPELTLRADDDQGGNIRLRPGRNLVPVTAYRSGAVQLDMAGQNAPSMTIRPNVLPYHLNKGGVAYHQVRVMKTMTVIGRLLDGQGTPLKGAMVVNHAGRTVSEADGFFAVEMSEHNPMLRMEMDGLLKCELPVNIEKKLSQQEVILLGDLFCQQPETILSSLNHD</sequence>
<proteinExistence type="predicted"/>
<evidence type="ECO:0000259" key="3">
    <source>
        <dbReference type="Pfam" id="PF16967"/>
    </source>
</evidence>
<dbReference type="AlphaFoldDB" id="A0A2D1QDW6"/>